<evidence type="ECO:0000313" key="3">
    <source>
        <dbReference type="Proteomes" id="UP000587527"/>
    </source>
</evidence>
<reference evidence="2 3" key="1">
    <citation type="submission" date="2020-08" db="EMBL/GenBank/DDBJ databases">
        <title>Sequencing the genomes of 1000 actinobacteria strains.</title>
        <authorList>
            <person name="Klenk H.-P."/>
        </authorList>
    </citation>
    <scope>NUCLEOTIDE SEQUENCE [LARGE SCALE GENOMIC DNA]</scope>
    <source>
        <strain evidence="2 3">DSM 45362</strain>
    </source>
</reference>
<keyword evidence="1" id="KW-0812">Transmembrane</keyword>
<feature type="transmembrane region" description="Helical" evidence="1">
    <location>
        <begin position="6"/>
        <end position="27"/>
    </location>
</feature>
<name>A0A841BIX5_9ACTN</name>
<organism evidence="2 3">
    <name type="scientific">Allocatelliglobosispora scoriae</name>
    <dbReference type="NCBI Taxonomy" id="643052"/>
    <lineage>
        <taxon>Bacteria</taxon>
        <taxon>Bacillati</taxon>
        <taxon>Actinomycetota</taxon>
        <taxon>Actinomycetes</taxon>
        <taxon>Micromonosporales</taxon>
        <taxon>Micromonosporaceae</taxon>
        <taxon>Allocatelliglobosispora</taxon>
    </lineage>
</organism>
<protein>
    <submittedName>
        <fullName evidence="2">Uncharacterized protein</fullName>
    </submittedName>
</protein>
<dbReference type="RefSeq" id="WP_184831488.1">
    <property type="nucleotide sequence ID" value="NZ_JACHMN010000001.1"/>
</dbReference>
<comment type="caution">
    <text evidence="2">The sequence shown here is derived from an EMBL/GenBank/DDBJ whole genome shotgun (WGS) entry which is preliminary data.</text>
</comment>
<evidence type="ECO:0000256" key="1">
    <source>
        <dbReference type="SAM" id="Phobius"/>
    </source>
</evidence>
<evidence type="ECO:0000313" key="2">
    <source>
        <dbReference type="EMBL" id="MBB5867119.1"/>
    </source>
</evidence>
<keyword evidence="1" id="KW-0472">Membrane</keyword>
<dbReference type="Proteomes" id="UP000587527">
    <property type="component" value="Unassembled WGS sequence"/>
</dbReference>
<gene>
    <name evidence="2" type="ORF">F4553_000498</name>
</gene>
<dbReference type="AlphaFoldDB" id="A0A841BIX5"/>
<keyword evidence="1" id="KW-1133">Transmembrane helix</keyword>
<accession>A0A841BIX5</accession>
<proteinExistence type="predicted"/>
<keyword evidence="3" id="KW-1185">Reference proteome</keyword>
<sequence length="189" mass="20691">MAVESLIASALLLAVGAAIGFVPTLLIERSKQRHALQTRWDVPLFELCKQFVGAARQLVHLARHLDRAPDPTGHALRVDQAHSELRALFEQVRLLGSGRLQEAARLVVHHAYAVRAVAEGQPDERAKDYPGTTPQARIKNAITEFLAAARDQLGVAAPDDVLGDAVLEDEPWRSKWFAQPTGTAEQKVS</sequence>
<dbReference type="EMBL" id="JACHMN010000001">
    <property type="protein sequence ID" value="MBB5867119.1"/>
    <property type="molecule type" value="Genomic_DNA"/>
</dbReference>